<keyword evidence="3" id="KW-1185">Reference proteome</keyword>
<sequence length="242" mass="26855">MKTKFAAVTAAAVTAVLTLSGCATTAPSTSAAATGSPTEKVWDPETWTPTEKIERRMTEADERERWYESQLARNAAFLGISNPPAVTRRGWATSRQEQARWSAQCMTERGVPATYNEVMVGVTYDTPPPSQEAAVKLVSWTCDALFPIDPSLDQEFSDAQLRLLYDYWDQYAIPCLEDHGITVDTSQRPSKETWLAAFNTPERISWWPVQDSIMGLTDARSAEVSEACPVQPPDSMLFGYSE</sequence>
<accession>A0A4Y8WWN8</accession>
<dbReference type="OrthoDB" id="3726412at2"/>
<gene>
    <name evidence="2" type="ORF">BJ976_000056</name>
</gene>
<protein>
    <submittedName>
        <fullName evidence="2">Uncharacterized protein</fullName>
    </submittedName>
</protein>
<name>A0A4Y8WWN8_9MICC</name>
<keyword evidence="1" id="KW-0732">Signal</keyword>
<dbReference type="PROSITE" id="PS51257">
    <property type="entry name" value="PROKAR_LIPOPROTEIN"/>
    <property type="match status" value="1"/>
</dbReference>
<evidence type="ECO:0000313" key="2">
    <source>
        <dbReference type="EMBL" id="MBB4881705.1"/>
    </source>
</evidence>
<dbReference type="RefSeq" id="WP_135030879.1">
    <property type="nucleotide sequence ID" value="NZ_BMLA01000012.1"/>
</dbReference>
<feature type="chain" id="PRO_5038841133" evidence="1">
    <location>
        <begin position="26"/>
        <end position="242"/>
    </location>
</feature>
<evidence type="ECO:0000256" key="1">
    <source>
        <dbReference type="SAM" id="SignalP"/>
    </source>
</evidence>
<proteinExistence type="predicted"/>
<dbReference type="EMBL" id="JACHMC010000001">
    <property type="protein sequence ID" value="MBB4881705.1"/>
    <property type="molecule type" value="Genomic_DNA"/>
</dbReference>
<dbReference type="Proteomes" id="UP000560081">
    <property type="component" value="Unassembled WGS sequence"/>
</dbReference>
<reference evidence="2 3" key="1">
    <citation type="submission" date="2020-08" db="EMBL/GenBank/DDBJ databases">
        <title>Sequencing the genomes of 1000 actinobacteria strains.</title>
        <authorList>
            <person name="Klenk H.-P."/>
        </authorList>
    </citation>
    <scope>NUCLEOTIDE SEQUENCE [LARGE SCALE GENOMIC DNA]</scope>
    <source>
        <strain evidence="2 3">DSM 19079</strain>
    </source>
</reference>
<feature type="signal peptide" evidence="1">
    <location>
        <begin position="1"/>
        <end position="25"/>
    </location>
</feature>
<organism evidence="2 3">
    <name type="scientific">Micrococcus flavus</name>
    <dbReference type="NCBI Taxonomy" id="384602"/>
    <lineage>
        <taxon>Bacteria</taxon>
        <taxon>Bacillati</taxon>
        <taxon>Actinomycetota</taxon>
        <taxon>Actinomycetes</taxon>
        <taxon>Micrococcales</taxon>
        <taxon>Micrococcaceae</taxon>
        <taxon>Micrococcus</taxon>
    </lineage>
</organism>
<evidence type="ECO:0000313" key="3">
    <source>
        <dbReference type="Proteomes" id="UP000560081"/>
    </source>
</evidence>
<comment type="caution">
    <text evidence="2">The sequence shown here is derived from an EMBL/GenBank/DDBJ whole genome shotgun (WGS) entry which is preliminary data.</text>
</comment>
<dbReference type="AlphaFoldDB" id="A0A4Y8WWN8"/>